<reference evidence="2" key="1">
    <citation type="submission" date="2013-11" db="EMBL/GenBank/DDBJ databases">
        <title>Genome sequence of the fusiform rust pathogen reveals effectors for host alternation and coevolution with pine.</title>
        <authorList>
            <consortium name="DOE Joint Genome Institute"/>
            <person name="Smith K."/>
            <person name="Pendleton A."/>
            <person name="Kubisiak T."/>
            <person name="Anderson C."/>
            <person name="Salamov A."/>
            <person name="Aerts A."/>
            <person name="Riley R."/>
            <person name="Clum A."/>
            <person name="Lindquist E."/>
            <person name="Ence D."/>
            <person name="Campbell M."/>
            <person name="Kronenberg Z."/>
            <person name="Feau N."/>
            <person name="Dhillon B."/>
            <person name="Hamelin R."/>
            <person name="Burleigh J."/>
            <person name="Smith J."/>
            <person name="Yandell M."/>
            <person name="Nelson C."/>
            <person name="Grigoriev I."/>
            <person name="Davis J."/>
        </authorList>
    </citation>
    <scope>NUCLEOTIDE SEQUENCE</scope>
    <source>
        <strain evidence="2">G11</strain>
    </source>
</reference>
<protein>
    <submittedName>
        <fullName evidence="2">Uncharacterized protein</fullName>
    </submittedName>
</protein>
<gene>
    <name evidence="2" type="ORF">CROQUDRAFT_11884</name>
</gene>
<evidence type="ECO:0000256" key="1">
    <source>
        <dbReference type="SAM" id="MobiDB-lite"/>
    </source>
</evidence>
<feature type="non-terminal residue" evidence="2">
    <location>
        <position position="1"/>
    </location>
</feature>
<dbReference type="AlphaFoldDB" id="A0A9P6ND85"/>
<sequence length="82" mass="8901">PFSVAPPNVKPEEDESAKTTLRSIRKDGKSLWKTLKRKTSRIGVGGESNSSEILGPTPDCFEKNLGRATSGSGMRYLIPARP</sequence>
<comment type="caution">
    <text evidence="2">The sequence shown here is derived from an EMBL/GenBank/DDBJ whole genome shotgun (WGS) entry which is preliminary data.</text>
</comment>
<proteinExistence type="predicted"/>
<dbReference type="EMBL" id="MU167367">
    <property type="protein sequence ID" value="KAG0141888.1"/>
    <property type="molecule type" value="Genomic_DNA"/>
</dbReference>
<name>A0A9P6ND85_9BASI</name>
<feature type="non-terminal residue" evidence="2">
    <location>
        <position position="82"/>
    </location>
</feature>
<organism evidence="2 3">
    <name type="scientific">Cronartium quercuum f. sp. fusiforme G11</name>
    <dbReference type="NCBI Taxonomy" id="708437"/>
    <lineage>
        <taxon>Eukaryota</taxon>
        <taxon>Fungi</taxon>
        <taxon>Dikarya</taxon>
        <taxon>Basidiomycota</taxon>
        <taxon>Pucciniomycotina</taxon>
        <taxon>Pucciniomycetes</taxon>
        <taxon>Pucciniales</taxon>
        <taxon>Coleosporiaceae</taxon>
        <taxon>Cronartium</taxon>
    </lineage>
</organism>
<evidence type="ECO:0000313" key="2">
    <source>
        <dbReference type="EMBL" id="KAG0141888.1"/>
    </source>
</evidence>
<dbReference type="Proteomes" id="UP000886653">
    <property type="component" value="Unassembled WGS sequence"/>
</dbReference>
<evidence type="ECO:0000313" key="3">
    <source>
        <dbReference type="Proteomes" id="UP000886653"/>
    </source>
</evidence>
<accession>A0A9P6ND85</accession>
<keyword evidence="3" id="KW-1185">Reference proteome</keyword>
<feature type="region of interest" description="Disordered" evidence="1">
    <location>
        <begin position="1"/>
        <end position="20"/>
    </location>
</feature>